<dbReference type="InterPro" id="IPR036291">
    <property type="entry name" value="NAD(P)-bd_dom_sf"/>
</dbReference>
<evidence type="ECO:0000256" key="1">
    <source>
        <dbReference type="ARBA" id="ARBA00023002"/>
    </source>
</evidence>
<dbReference type="AlphaFoldDB" id="A0A3S9W678"/>
<protein>
    <submittedName>
        <fullName evidence="3">Putative oxidoreductase YhhX</fullName>
        <ecNumber evidence="3">1.-.-.-</ecNumber>
    </submittedName>
</protein>
<dbReference type="Gene3D" id="3.40.50.720">
    <property type="entry name" value="NAD(P)-binding Rossmann-like Domain"/>
    <property type="match status" value="1"/>
</dbReference>
<dbReference type="InterPro" id="IPR050463">
    <property type="entry name" value="Gfo/Idh/MocA_oxidrdct_glycsds"/>
</dbReference>
<proteinExistence type="predicted"/>
<dbReference type="Pfam" id="PF01408">
    <property type="entry name" value="GFO_IDH_MocA"/>
    <property type="match status" value="1"/>
</dbReference>
<dbReference type="Gene3D" id="3.30.360.10">
    <property type="entry name" value="Dihydrodipicolinate Reductase, domain 2"/>
    <property type="match status" value="1"/>
</dbReference>
<organism evidence="3 4">
    <name type="scientific">Microbacterium lemovicicum</name>
    <dbReference type="NCBI Taxonomy" id="1072463"/>
    <lineage>
        <taxon>Bacteria</taxon>
        <taxon>Bacillati</taxon>
        <taxon>Actinomycetota</taxon>
        <taxon>Actinomycetes</taxon>
        <taxon>Micrococcales</taxon>
        <taxon>Microbacteriaceae</taxon>
        <taxon>Microbacterium</taxon>
    </lineage>
</organism>
<dbReference type="SUPFAM" id="SSF55347">
    <property type="entry name" value="Glyceraldehyde-3-phosphate dehydrogenase-like, C-terminal domain"/>
    <property type="match status" value="1"/>
</dbReference>
<dbReference type="SUPFAM" id="SSF51735">
    <property type="entry name" value="NAD(P)-binding Rossmann-fold domains"/>
    <property type="match status" value="1"/>
</dbReference>
<dbReference type="EMBL" id="CP031423">
    <property type="protein sequence ID" value="AZS35596.1"/>
    <property type="molecule type" value="Genomic_DNA"/>
</dbReference>
<sequence>MAAQLADRFSVPHRFTDVRAMLDESKPDVVHITTPPTSHYALSMQCLTAGANIYVEKPFTLTTDEAREVIALAAEKDLRVVPGHNGQFTHAMVRMRELVASGYLGGKPMHMESLYCYDLSNPVYAQAMLGNRDHWVRKLPGSLLQNLISHGVARVAEFLESDEPEVTAVGFTSNLLDGLGHGDIIDEVRVIIKDGDRSTAVFTFSTQIKPELHQFRLYGRKNSLVVDDDYQVLVKIDDRKYRSYLRYLVAPVHFAAQYAKNAGWNTRHFLRRQFFFPYDSGMKTLLEDFYSSIERGTPAPISPGEILRTSIIMDRIFEQVRPAAIS</sequence>
<evidence type="ECO:0000313" key="4">
    <source>
        <dbReference type="Proteomes" id="UP000276888"/>
    </source>
</evidence>
<dbReference type="Proteomes" id="UP000276888">
    <property type="component" value="Chromosome"/>
</dbReference>
<dbReference type="EC" id="1.-.-.-" evidence="3"/>
<reference evidence="3 4" key="1">
    <citation type="submission" date="2018-08" db="EMBL/GenBank/DDBJ databases">
        <title>Microbacterium lemovicicum sp. nov., a bacterium isolated from a natural uranium-rich soil.</title>
        <authorList>
            <person name="ORTET P."/>
        </authorList>
    </citation>
    <scope>NUCLEOTIDE SEQUENCE [LARGE SCALE GENOMIC DNA]</scope>
    <source>
        <strain evidence="3 4">Viu22</strain>
    </source>
</reference>
<feature type="domain" description="Gfo/Idh/MocA-like oxidoreductase N-terminal" evidence="2">
    <location>
        <begin position="2"/>
        <end position="84"/>
    </location>
</feature>
<keyword evidence="1 3" id="KW-0560">Oxidoreductase</keyword>
<name>A0A3S9W678_9MICO</name>
<gene>
    <name evidence="3" type="primary">yhhX</name>
    <name evidence="3" type="ORF">CVS47_00188</name>
</gene>
<evidence type="ECO:0000259" key="2">
    <source>
        <dbReference type="Pfam" id="PF01408"/>
    </source>
</evidence>
<dbReference type="PANTHER" id="PTHR43818">
    <property type="entry name" value="BCDNA.GH03377"/>
    <property type="match status" value="1"/>
</dbReference>
<evidence type="ECO:0000313" key="3">
    <source>
        <dbReference type="EMBL" id="AZS35596.1"/>
    </source>
</evidence>
<dbReference type="PANTHER" id="PTHR43818:SF11">
    <property type="entry name" value="BCDNA.GH03377"/>
    <property type="match status" value="1"/>
</dbReference>
<dbReference type="GO" id="GO:0000166">
    <property type="term" value="F:nucleotide binding"/>
    <property type="evidence" value="ECO:0007669"/>
    <property type="project" value="InterPro"/>
</dbReference>
<dbReference type="GO" id="GO:0016491">
    <property type="term" value="F:oxidoreductase activity"/>
    <property type="evidence" value="ECO:0007669"/>
    <property type="project" value="UniProtKB-KW"/>
</dbReference>
<keyword evidence="4" id="KW-1185">Reference proteome</keyword>
<dbReference type="InterPro" id="IPR000683">
    <property type="entry name" value="Gfo/Idh/MocA-like_OxRdtase_N"/>
</dbReference>
<accession>A0A3S9W678</accession>
<dbReference type="KEGG" id="mlv:CVS47_00188"/>